<name>A0ABU2A0E8_9CORY</name>
<evidence type="ECO:0000313" key="3">
    <source>
        <dbReference type="Proteomes" id="UP001180840"/>
    </source>
</evidence>
<dbReference type="SMART" id="SM00257">
    <property type="entry name" value="LysM"/>
    <property type="match status" value="1"/>
</dbReference>
<evidence type="ECO:0000259" key="1">
    <source>
        <dbReference type="PROSITE" id="PS51782"/>
    </source>
</evidence>
<feature type="domain" description="LysM" evidence="1">
    <location>
        <begin position="111"/>
        <end position="159"/>
    </location>
</feature>
<gene>
    <name evidence="2" type="ORF">J2S39_002343</name>
</gene>
<accession>A0ABU2A0E8</accession>
<comment type="caution">
    <text evidence="2">The sequence shown here is derived from an EMBL/GenBank/DDBJ whole genome shotgun (WGS) entry which is preliminary data.</text>
</comment>
<dbReference type="SUPFAM" id="SSF54106">
    <property type="entry name" value="LysM domain"/>
    <property type="match status" value="1"/>
</dbReference>
<protein>
    <submittedName>
        <fullName evidence="2">Nucleoid-associated protein YgaU</fullName>
    </submittedName>
</protein>
<dbReference type="Pfam" id="PF01476">
    <property type="entry name" value="LysM"/>
    <property type="match status" value="1"/>
</dbReference>
<sequence length="162" mass="17396">MTIKVQQPQPYDIVSNTVQIAGTAGGAFEASYNYRISEGHDEVEGYFMAGDGAGGHGQFQTVADVSGAAFTHVVAYVEVFHTSPKDGSPRDRVVVPVILGARIVPGYTSYFEHVVKSGETLWGIAQQHYGTGNLYHRLLAANPSITNPNLIHAGDVIRVPRA</sequence>
<proteinExistence type="predicted"/>
<reference evidence="2" key="1">
    <citation type="submission" date="2023-07" db="EMBL/GenBank/DDBJ databases">
        <title>Sequencing the genomes of 1000 actinobacteria strains.</title>
        <authorList>
            <person name="Klenk H.-P."/>
        </authorList>
    </citation>
    <scope>NUCLEOTIDE SEQUENCE</scope>
    <source>
        <strain evidence="2">DSM 107476</strain>
    </source>
</reference>
<dbReference type="CDD" id="cd00118">
    <property type="entry name" value="LysM"/>
    <property type="match status" value="1"/>
</dbReference>
<dbReference type="PANTHER" id="PTHR34700:SF4">
    <property type="entry name" value="PHAGE-LIKE ELEMENT PBSX PROTEIN XKDP"/>
    <property type="match status" value="1"/>
</dbReference>
<dbReference type="Pfam" id="PF10648">
    <property type="entry name" value="Gmad2"/>
    <property type="match status" value="1"/>
</dbReference>
<dbReference type="PANTHER" id="PTHR34700">
    <property type="entry name" value="POTASSIUM BINDING PROTEIN KBP"/>
    <property type="match status" value="1"/>
</dbReference>
<dbReference type="Proteomes" id="UP001180840">
    <property type="component" value="Unassembled WGS sequence"/>
</dbReference>
<dbReference type="PROSITE" id="PS51782">
    <property type="entry name" value="LYSM"/>
    <property type="match status" value="1"/>
</dbReference>
<dbReference type="EMBL" id="JAVDXZ010000001">
    <property type="protein sequence ID" value="MDR7330667.1"/>
    <property type="molecule type" value="Genomic_DNA"/>
</dbReference>
<dbReference type="Gene3D" id="3.10.350.10">
    <property type="entry name" value="LysM domain"/>
    <property type="match status" value="1"/>
</dbReference>
<dbReference type="InterPro" id="IPR018911">
    <property type="entry name" value="Gmad2_Ig-like_dom"/>
</dbReference>
<dbReference type="InterPro" id="IPR052196">
    <property type="entry name" value="Bact_Kbp"/>
</dbReference>
<organism evidence="2 3">
    <name type="scientific">Corynebacterium guangdongense</name>
    <dbReference type="NCBI Taxonomy" id="1783348"/>
    <lineage>
        <taxon>Bacteria</taxon>
        <taxon>Bacillati</taxon>
        <taxon>Actinomycetota</taxon>
        <taxon>Actinomycetes</taxon>
        <taxon>Mycobacteriales</taxon>
        <taxon>Corynebacteriaceae</taxon>
        <taxon>Corynebacterium</taxon>
    </lineage>
</organism>
<dbReference type="InterPro" id="IPR018392">
    <property type="entry name" value="LysM"/>
</dbReference>
<keyword evidence="3" id="KW-1185">Reference proteome</keyword>
<evidence type="ECO:0000313" key="2">
    <source>
        <dbReference type="EMBL" id="MDR7330667.1"/>
    </source>
</evidence>
<dbReference type="RefSeq" id="WP_290196576.1">
    <property type="nucleotide sequence ID" value="NZ_CP047654.1"/>
</dbReference>
<dbReference type="InterPro" id="IPR036779">
    <property type="entry name" value="LysM_dom_sf"/>
</dbReference>